<protein>
    <submittedName>
        <fullName evidence="1">Uncharacterized protein</fullName>
    </submittedName>
</protein>
<dbReference type="Proteomes" id="UP000676194">
    <property type="component" value="Chromosome"/>
</dbReference>
<organism evidence="1 2">
    <name type="scientific">Telmatocola sphagniphila</name>
    <dbReference type="NCBI Taxonomy" id="1123043"/>
    <lineage>
        <taxon>Bacteria</taxon>
        <taxon>Pseudomonadati</taxon>
        <taxon>Planctomycetota</taxon>
        <taxon>Planctomycetia</taxon>
        <taxon>Gemmatales</taxon>
        <taxon>Gemmataceae</taxon>
    </lineage>
</organism>
<evidence type="ECO:0000313" key="1">
    <source>
        <dbReference type="EMBL" id="QVL32347.1"/>
    </source>
</evidence>
<sequence>MPTPPASSLTTVHQGHGGKVRLYTLVDGQVNAVIIELRNMAWTLNKAVGEAKATSALSGGIEQTKGTIKKHSGSIEFLWEDDRDPESLGFAEGATVGMWLKIGDTNKCYHSQEVLITVMDFKNDQDEDCVKYTLNFKANQAFIKKAYDVTPLTVFPIG</sequence>
<reference evidence="1" key="1">
    <citation type="submission" date="2021-05" db="EMBL/GenBank/DDBJ databases">
        <title>Complete genome sequence of the cellulolytic planctomycete Telmatocola sphagniphila SP2T and characterization of the first cellulase from planctomycetes.</title>
        <authorList>
            <person name="Rakitin A.L."/>
            <person name="Beletsky A.V."/>
            <person name="Naumoff D.G."/>
            <person name="Kulichevskaya I.S."/>
            <person name="Mardanov A.V."/>
            <person name="Ravin N.V."/>
            <person name="Dedysh S.N."/>
        </authorList>
    </citation>
    <scope>NUCLEOTIDE SEQUENCE</scope>
    <source>
        <strain evidence="1">SP2T</strain>
    </source>
</reference>
<dbReference type="AlphaFoldDB" id="A0A8E6EVA6"/>
<dbReference type="RefSeq" id="WP_213497215.1">
    <property type="nucleotide sequence ID" value="NZ_CP074694.1"/>
</dbReference>
<gene>
    <name evidence="1" type="ORF">KIH39_00055</name>
</gene>
<accession>A0A8E6EVA6</accession>
<name>A0A8E6EVA6_9BACT</name>
<evidence type="ECO:0000313" key="2">
    <source>
        <dbReference type="Proteomes" id="UP000676194"/>
    </source>
</evidence>
<keyword evidence="2" id="KW-1185">Reference proteome</keyword>
<dbReference type="KEGG" id="tsph:KIH39_00055"/>
<proteinExistence type="predicted"/>
<dbReference type="EMBL" id="CP074694">
    <property type="protein sequence ID" value="QVL32347.1"/>
    <property type="molecule type" value="Genomic_DNA"/>
</dbReference>